<gene>
    <name evidence="2" type="ORF">KDM90_05670</name>
</gene>
<protein>
    <recommendedName>
        <fullName evidence="4">SGNH/GDSL hydrolase family protein</fullName>
    </recommendedName>
</protein>
<reference evidence="2" key="1">
    <citation type="submission" date="2021-04" db="EMBL/GenBank/DDBJ databases">
        <title>novel species isolated from subtropical streams in China.</title>
        <authorList>
            <person name="Lu H."/>
        </authorList>
    </citation>
    <scope>NUCLEOTIDE SEQUENCE</scope>
    <source>
        <strain evidence="2">FT137W</strain>
    </source>
</reference>
<sequence>MQFLIRILCAISALVLATNLHAFTTLRLPYAQAHSSIKRVLFVGNSLTYVGNIPAVFSTLSSNNGHAVQADMLVQGGATLTDRLKDETLVRAMQTHHYDGIVIQERGGDLIGAFGESAQSDAEFALTSLASIAKNAGMKIFFLGSYQLNPGASRIIDQ</sequence>
<dbReference type="InterPro" id="IPR036514">
    <property type="entry name" value="SGNH_hydro_sf"/>
</dbReference>
<keyword evidence="3" id="KW-1185">Reference proteome</keyword>
<name>A0A941E2J6_9BURK</name>
<evidence type="ECO:0000313" key="2">
    <source>
        <dbReference type="EMBL" id="MBR7799484.1"/>
    </source>
</evidence>
<accession>A0A941E2J6</accession>
<evidence type="ECO:0000256" key="1">
    <source>
        <dbReference type="SAM" id="SignalP"/>
    </source>
</evidence>
<dbReference type="RefSeq" id="WP_212674638.1">
    <property type="nucleotide sequence ID" value="NZ_JAGSPJ010000002.1"/>
</dbReference>
<dbReference type="Proteomes" id="UP000678545">
    <property type="component" value="Unassembled WGS sequence"/>
</dbReference>
<organism evidence="2 3">
    <name type="scientific">Undibacterium fentianense</name>
    <dbReference type="NCBI Taxonomy" id="2828728"/>
    <lineage>
        <taxon>Bacteria</taxon>
        <taxon>Pseudomonadati</taxon>
        <taxon>Pseudomonadota</taxon>
        <taxon>Betaproteobacteria</taxon>
        <taxon>Burkholderiales</taxon>
        <taxon>Oxalobacteraceae</taxon>
        <taxon>Undibacterium</taxon>
    </lineage>
</organism>
<comment type="caution">
    <text evidence="2">The sequence shown here is derived from an EMBL/GenBank/DDBJ whole genome shotgun (WGS) entry which is preliminary data.</text>
</comment>
<keyword evidence="1" id="KW-0732">Signal</keyword>
<dbReference type="Gene3D" id="3.40.50.1110">
    <property type="entry name" value="SGNH hydrolase"/>
    <property type="match status" value="1"/>
</dbReference>
<feature type="chain" id="PRO_5036677244" description="SGNH/GDSL hydrolase family protein" evidence="1">
    <location>
        <begin position="23"/>
        <end position="158"/>
    </location>
</feature>
<dbReference type="EMBL" id="JAGSPJ010000002">
    <property type="protein sequence ID" value="MBR7799484.1"/>
    <property type="molecule type" value="Genomic_DNA"/>
</dbReference>
<dbReference type="AlphaFoldDB" id="A0A941E2J6"/>
<feature type="signal peptide" evidence="1">
    <location>
        <begin position="1"/>
        <end position="22"/>
    </location>
</feature>
<proteinExistence type="predicted"/>
<evidence type="ECO:0008006" key="4">
    <source>
        <dbReference type="Google" id="ProtNLM"/>
    </source>
</evidence>
<dbReference type="GO" id="GO:0016788">
    <property type="term" value="F:hydrolase activity, acting on ester bonds"/>
    <property type="evidence" value="ECO:0007669"/>
    <property type="project" value="UniProtKB-ARBA"/>
</dbReference>
<evidence type="ECO:0000313" key="3">
    <source>
        <dbReference type="Proteomes" id="UP000678545"/>
    </source>
</evidence>